<protein>
    <submittedName>
        <fullName evidence="1">Uncharacterized protein</fullName>
    </submittedName>
</protein>
<name>A0AA36B618_OCTVU</name>
<keyword evidence="2" id="KW-1185">Reference proteome</keyword>
<dbReference type="EMBL" id="OX597821">
    <property type="protein sequence ID" value="CAI9727292.1"/>
    <property type="molecule type" value="Genomic_DNA"/>
</dbReference>
<gene>
    <name evidence="1" type="ORF">OCTVUL_1B011665</name>
</gene>
<proteinExistence type="predicted"/>
<organism evidence="1 2">
    <name type="scientific">Octopus vulgaris</name>
    <name type="common">Common octopus</name>
    <dbReference type="NCBI Taxonomy" id="6645"/>
    <lineage>
        <taxon>Eukaryota</taxon>
        <taxon>Metazoa</taxon>
        <taxon>Spiralia</taxon>
        <taxon>Lophotrochozoa</taxon>
        <taxon>Mollusca</taxon>
        <taxon>Cephalopoda</taxon>
        <taxon>Coleoidea</taxon>
        <taxon>Octopodiformes</taxon>
        <taxon>Octopoda</taxon>
        <taxon>Incirrata</taxon>
        <taxon>Octopodidae</taxon>
        <taxon>Octopus</taxon>
    </lineage>
</organism>
<dbReference type="Proteomes" id="UP001162480">
    <property type="component" value="Chromosome 8"/>
</dbReference>
<sequence length="74" mass="7562">MKNTYINEINNAGLSYHSCGGDGVGVVGVADGANIVSGSGVVTVGAFHTLALTNKADLCRTKISACGLKMFEEI</sequence>
<dbReference type="AlphaFoldDB" id="A0AA36B618"/>
<accession>A0AA36B618</accession>
<reference evidence="1" key="1">
    <citation type="submission" date="2023-08" db="EMBL/GenBank/DDBJ databases">
        <authorList>
            <person name="Alioto T."/>
            <person name="Alioto T."/>
            <person name="Gomez Garrido J."/>
        </authorList>
    </citation>
    <scope>NUCLEOTIDE SEQUENCE</scope>
</reference>
<evidence type="ECO:0000313" key="1">
    <source>
        <dbReference type="EMBL" id="CAI9727292.1"/>
    </source>
</evidence>
<evidence type="ECO:0000313" key="2">
    <source>
        <dbReference type="Proteomes" id="UP001162480"/>
    </source>
</evidence>